<feature type="domain" description="PDZ" evidence="4">
    <location>
        <begin position="111"/>
        <end position="201"/>
    </location>
</feature>
<dbReference type="InterPro" id="IPR050614">
    <property type="entry name" value="Synaptic_Scaffolding_LAP-MAGUK"/>
</dbReference>
<feature type="domain" description="PDZ" evidence="4">
    <location>
        <begin position="235"/>
        <end position="322"/>
    </location>
</feature>
<proteinExistence type="predicted"/>
<evidence type="ECO:0000256" key="3">
    <source>
        <dbReference type="SAM" id="MobiDB-lite"/>
    </source>
</evidence>
<keyword evidence="2" id="KW-0472">Membrane</keyword>
<dbReference type="GO" id="GO:0043113">
    <property type="term" value="P:receptor clustering"/>
    <property type="evidence" value="ECO:0007669"/>
    <property type="project" value="TreeGrafter"/>
</dbReference>
<evidence type="ECO:0000313" key="5">
    <source>
        <dbReference type="WBParaSite" id="MCU_004690-RA"/>
    </source>
</evidence>
<dbReference type="SUPFAM" id="SSF50156">
    <property type="entry name" value="PDZ domain-like"/>
    <property type="match status" value="2"/>
</dbReference>
<organism evidence="5">
    <name type="scientific">Mesocestoides corti</name>
    <name type="common">Flatworm</name>
    <dbReference type="NCBI Taxonomy" id="53468"/>
    <lineage>
        <taxon>Eukaryota</taxon>
        <taxon>Metazoa</taxon>
        <taxon>Spiralia</taxon>
        <taxon>Lophotrochozoa</taxon>
        <taxon>Platyhelminthes</taxon>
        <taxon>Cestoda</taxon>
        <taxon>Eucestoda</taxon>
        <taxon>Cyclophyllidea</taxon>
        <taxon>Mesocestoididae</taxon>
        <taxon>Mesocestoides</taxon>
    </lineage>
</organism>
<dbReference type="GO" id="GO:0019901">
    <property type="term" value="F:protein kinase binding"/>
    <property type="evidence" value="ECO:0007669"/>
    <property type="project" value="TreeGrafter"/>
</dbReference>
<dbReference type="GO" id="GO:0016323">
    <property type="term" value="C:basolateral plasma membrane"/>
    <property type="evidence" value="ECO:0007669"/>
    <property type="project" value="TreeGrafter"/>
</dbReference>
<dbReference type="CDD" id="cd00136">
    <property type="entry name" value="PDZ_canonical"/>
    <property type="match status" value="2"/>
</dbReference>
<dbReference type="AlphaFoldDB" id="A0A5K3F109"/>
<accession>A0A5K3F109</accession>
<evidence type="ECO:0000256" key="1">
    <source>
        <dbReference type="ARBA" id="ARBA00004370"/>
    </source>
</evidence>
<dbReference type="PANTHER" id="PTHR23119:SF51">
    <property type="entry name" value="DISKS LARGE 1 TUMOR SUPPRESSOR PROTEIN"/>
    <property type="match status" value="1"/>
</dbReference>
<reference evidence="5" key="1">
    <citation type="submission" date="2019-11" db="UniProtKB">
        <authorList>
            <consortium name="WormBaseParasite"/>
        </authorList>
    </citation>
    <scope>IDENTIFICATION</scope>
</reference>
<evidence type="ECO:0000256" key="2">
    <source>
        <dbReference type="ARBA" id="ARBA00023136"/>
    </source>
</evidence>
<dbReference type="InterPro" id="IPR015143">
    <property type="entry name" value="L27_1"/>
</dbReference>
<dbReference type="GO" id="GO:0098609">
    <property type="term" value="P:cell-cell adhesion"/>
    <property type="evidence" value="ECO:0007669"/>
    <property type="project" value="TreeGrafter"/>
</dbReference>
<dbReference type="WBParaSite" id="MCU_004690-RA">
    <property type="protein sequence ID" value="MCU_004690-RA"/>
    <property type="gene ID" value="MCU_004690"/>
</dbReference>
<dbReference type="GO" id="GO:0030054">
    <property type="term" value="C:cell junction"/>
    <property type="evidence" value="ECO:0007669"/>
    <property type="project" value="TreeGrafter"/>
</dbReference>
<dbReference type="InterPro" id="IPR036034">
    <property type="entry name" value="PDZ_sf"/>
</dbReference>
<dbReference type="Gene3D" id="2.30.42.10">
    <property type="match status" value="2"/>
</dbReference>
<dbReference type="SUPFAM" id="SSF101288">
    <property type="entry name" value="L27 domain"/>
    <property type="match status" value="1"/>
</dbReference>
<comment type="subcellular location">
    <subcellularLocation>
        <location evidence="1">Membrane</location>
    </subcellularLocation>
</comment>
<dbReference type="GO" id="GO:0045197">
    <property type="term" value="P:establishment or maintenance of epithelial cell apical/basal polarity"/>
    <property type="evidence" value="ECO:0007669"/>
    <property type="project" value="TreeGrafter"/>
</dbReference>
<dbReference type="InterPro" id="IPR036892">
    <property type="entry name" value="L27_dom_sf"/>
</dbReference>
<dbReference type="Pfam" id="PF00595">
    <property type="entry name" value="PDZ"/>
    <property type="match status" value="2"/>
</dbReference>
<dbReference type="SMART" id="SM00228">
    <property type="entry name" value="PDZ"/>
    <property type="match status" value="2"/>
</dbReference>
<dbReference type="PROSITE" id="PS50106">
    <property type="entry name" value="PDZ"/>
    <property type="match status" value="2"/>
</dbReference>
<name>A0A5K3F109_MESCO</name>
<dbReference type="GO" id="GO:0097120">
    <property type="term" value="P:receptor localization to synapse"/>
    <property type="evidence" value="ECO:0007669"/>
    <property type="project" value="TreeGrafter"/>
</dbReference>
<evidence type="ECO:0000259" key="4">
    <source>
        <dbReference type="PROSITE" id="PS50106"/>
    </source>
</evidence>
<feature type="region of interest" description="Disordered" evidence="3">
    <location>
        <begin position="66"/>
        <end position="98"/>
    </location>
</feature>
<dbReference type="InterPro" id="IPR001478">
    <property type="entry name" value="PDZ"/>
</dbReference>
<dbReference type="PANTHER" id="PTHR23119">
    <property type="entry name" value="DISCS LARGE"/>
    <property type="match status" value="1"/>
</dbReference>
<protein>
    <submittedName>
        <fullName evidence="5">PDZ domain-containing protein</fullName>
    </submittedName>
</protein>
<sequence length="336" mass="36499">MVINKEDIERALTLLKKLRLKLSDGAEKSIRKSMDLLIGAMESDLFSSLIDIQEYYRQMLAGSAGSSISGPTEEFRQPEDFNPTNSRTPSLAPGREDLMSPVESSEWEYIEVVISRPAGQNQSFGFSIAGGYDAPQENGDPSIYVTRLAPGGIAELDNRLRPFDQIISVNGTDLTCVSNQEAVKILRESGDTLAMIIRRFSGAEVVSSEGDPYSPMSAENVQDDERTLDDDLYYEANLVKPSASVGLGFTIAGGQVAEGGPEGIFVTKITPGGLAEKDGQIQPGDRLIQVNGQKLDGATHEDAVHLLRTAGTYVHLVLSRHRDSESRSYPSQVNAQ</sequence>
<dbReference type="Gene3D" id="1.10.287.470">
    <property type="entry name" value="Helix hairpin bin"/>
    <property type="match status" value="1"/>
</dbReference>
<dbReference type="Pfam" id="PF09058">
    <property type="entry name" value="L27_1"/>
    <property type="match status" value="1"/>
</dbReference>